<dbReference type="GO" id="GO:0006405">
    <property type="term" value="P:RNA export from nucleus"/>
    <property type="evidence" value="ECO:0007669"/>
    <property type="project" value="TreeGrafter"/>
</dbReference>
<dbReference type="InterPro" id="IPR045478">
    <property type="entry name" value="Exportin-5_C"/>
</dbReference>
<comment type="function">
    <text evidence="3">tRNA nucleus export receptor which facilitates tRNA translocation across the nuclear pore complex. Involved in pre-tRNA splicing, probably by affecting the interaction of pre-tRNA with splicing endonuclease.</text>
</comment>
<dbReference type="GeneID" id="19322134"/>
<feature type="compositionally biased region" description="Polar residues" evidence="4">
    <location>
        <begin position="1102"/>
        <end position="1119"/>
    </location>
</feature>
<accession>R8BTB4</accession>
<dbReference type="InterPro" id="IPR011989">
    <property type="entry name" value="ARM-like"/>
</dbReference>
<feature type="region of interest" description="Disordered" evidence="4">
    <location>
        <begin position="1100"/>
        <end position="1122"/>
    </location>
</feature>
<dbReference type="Proteomes" id="UP000014074">
    <property type="component" value="Unassembled WGS sequence"/>
</dbReference>
<dbReference type="eggNOG" id="KOG2020">
    <property type="taxonomic scope" value="Eukaryota"/>
</dbReference>
<evidence type="ECO:0000313" key="6">
    <source>
        <dbReference type="EMBL" id="EOO02544.1"/>
    </source>
</evidence>
<dbReference type="GO" id="GO:0005049">
    <property type="term" value="F:nuclear export signal receptor activity"/>
    <property type="evidence" value="ECO:0007669"/>
    <property type="project" value="InterPro"/>
</dbReference>
<feature type="compositionally biased region" description="Gly residues" evidence="4">
    <location>
        <begin position="1"/>
        <end position="11"/>
    </location>
</feature>
<dbReference type="InterPro" id="IPR013598">
    <property type="entry name" value="Exportin-1/Importin-b-like"/>
</dbReference>
<comment type="similarity">
    <text evidence="1">Belongs to the exportin family.</text>
</comment>
<dbReference type="GO" id="GO:0005634">
    <property type="term" value="C:nucleus"/>
    <property type="evidence" value="ECO:0007669"/>
    <property type="project" value="TreeGrafter"/>
</dbReference>
<name>R8BTB4_PHAM7</name>
<evidence type="ECO:0000256" key="2">
    <source>
        <dbReference type="ARBA" id="ARBA00022694"/>
    </source>
</evidence>
<dbReference type="InterPro" id="IPR016024">
    <property type="entry name" value="ARM-type_fold"/>
</dbReference>
<dbReference type="OrthoDB" id="2215036at2759"/>
<dbReference type="GO" id="GO:0003723">
    <property type="term" value="F:RNA binding"/>
    <property type="evidence" value="ECO:0007669"/>
    <property type="project" value="TreeGrafter"/>
</dbReference>
<evidence type="ECO:0000256" key="1">
    <source>
        <dbReference type="ARBA" id="ARBA00009466"/>
    </source>
</evidence>
<sequence length="1295" mass="145360">MAGLGANGGFTSGPSSGASLQPADPNNSNILPRIHDALQIIYSPQSTNQSRQEAQSFLEDVKALNEGPSHGFTLSSDKSQSPIVRHYGLSLLEHAIKHRWAEYSEQEAEYLRSWVLQLSQGVSKDDPLYIRNKIAILWVEVAKRSWGAEWKDMDSLLVQLWQVPGFGPHKELVLSVLETLSDEIFNGDDAVVAIREAVLSKAAVEIFTPAAVLLEAFPNRQAGPDVRCGEEGWLNRATVLLGECLNSDIQGNEDVRSCAVKALSLLYSLMPWAIPKAVIASRCVQIMCDGLVAPHVAVQKASLEALHALYSRSNFSTEEFLELVVPLYRREFVDRCKQLFEWSTVDADDIDDDKYQFAKKFSEMMSCLGNYLDRKFTAMPSDLDAQAFLEFLLLVVQSQSLVVSIPVLVSWTRLLHNRALGPSIAKTHLIGPLLMVCSSRQVRYESLPDDTQDPTYIFLTEDTDTIPERHAFLGNYRRYSAQVIESIVQLTLSDAISYILEQTDNVIQHLYDGQPSLDPSTYVKNSMPYLRVDAQFTVIESALKGYVKWRSTTSGDATQHQKIQLEGYLESWCNRLIELKFEDPLIRKRVLQLLVAFSTTALDKNAGFMLKVLEHILMTWPAPQPEHKVFNDAIKDLQSESIVELQRLASKMPDHLLDVYDQLEAKVNDMIASGSLDEKRQVAYQSFLFIIIHRATRIDQGTRVQRLRTFIEPVKSQWNNDNLKRALSSYQGFSELMALDKAQSYLARRRIHEINDWGSVELDAEGLALQAELEERQTLLPLRSTKSFLTYSVEKLEKNSPSYQASCLLWQDGFPIILPELLQFLSHAHASHNPNNWSLLPSEMFPIVGRVLTDRFWQAGISEGSKDDFYARVLEKKGTLEGLASTIRGTVRFVRETCYAIIYCMSRLDVQFYGFNELPGPLAHSLFADSLCLSAHQIINLLNLVRYLVDHCPVQLRDHFLPPILAACFQQMDVKINSEWEKLDRQQGVQSAGDDLTEEMKTESILRQLTYSAVVMVADFLDPARIDPPLDGFSNRETINVSTKYPSLRKFCLMQSSIVEPLLLFCAHAIRWHDGRCCGVVLRVFRSIIPEFQVVQPPTPESIPSNVNPMEQSTSSTTRPLDEFPIPQATGSAIREYISSDVLKACITSLHEPYFVDLQKELGHVIASILMFYSPVTQTPRDVLYSLPNIKQQDVNSTIEFVCRPGSHSRQQRALVLDLLKDLKGVSISEMGKLSKSVGIKPDSSRLAKKTTRSKMAQEFMTASVPAGGPAGGTGQPGAPRESPDLEGVAGLFNA</sequence>
<gene>
    <name evidence="6" type="ORF">UCRPA7_1934</name>
</gene>
<organism evidence="6 7">
    <name type="scientific">Phaeoacremonium minimum (strain UCR-PA7)</name>
    <name type="common">Esca disease fungus</name>
    <name type="synonym">Togninia minima</name>
    <dbReference type="NCBI Taxonomy" id="1286976"/>
    <lineage>
        <taxon>Eukaryota</taxon>
        <taxon>Fungi</taxon>
        <taxon>Dikarya</taxon>
        <taxon>Ascomycota</taxon>
        <taxon>Pezizomycotina</taxon>
        <taxon>Sordariomycetes</taxon>
        <taxon>Sordariomycetidae</taxon>
        <taxon>Togniniales</taxon>
        <taxon>Togniniaceae</taxon>
        <taxon>Phaeoacremonium</taxon>
    </lineage>
</organism>
<keyword evidence="7" id="KW-1185">Reference proteome</keyword>
<dbReference type="EMBL" id="KB932913">
    <property type="protein sequence ID" value="EOO02544.1"/>
    <property type="molecule type" value="Genomic_DNA"/>
</dbReference>
<feature type="compositionally biased region" description="Polar residues" evidence="4">
    <location>
        <begin position="12"/>
        <end position="28"/>
    </location>
</feature>
<dbReference type="InterPro" id="IPR045065">
    <property type="entry name" value="XPO1/5"/>
</dbReference>
<dbReference type="Gene3D" id="1.25.10.10">
    <property type="entry name" value="Leucine-rich Repeat Variant"/>
    <property type="match status" value="1"/>
</dbReference>
<evidence type="ECO:0000259" key="5">
    <source>
        <dbReference type="PROSITE" id="PS50166"/>
    </source>
</evidence>
<dbReference type="HOGENOM" id="CLU_003712_0_0_1"/>
<feature type="region of interest" description="Disordered" evidence="4">
    <location>
        <begin position="1261"/>
        <end position="1295"/>
    </location>
</feature>
<dbReference type="GO" id="GO:0042565">
    <property type="term" value="C:RNA nuclear export complex"/>
    <property type="evidence" value="ECO:0007669"/>
    <property type="project" value="TreeGrafter"/>
</dbReference>
<dbReference type="GO" id="GO:0008033">
    <property type="term" value="P:tRNA processing"/>
    <property type="evidence" value="ECO:0007669"/>
    <property type="project" value="UniProtKB-KW"/>
</dbReference>
<evidence type="ECO:0000256" key="4">
    <source>
        <dbReference type="SAM" id="MobiDB-lite"/>
    </source>
</evidence>
<dbReference type="PROSITE" id="PS50166">
    <property type="entry name" value="IMPORTIN_B_NT"/>
    <property type="match status" value="1"/>
</dbReference>
<dbReference type="SUPFAM" id="SSF48371">
    <property type="entry name" value="ARM repeat"/>
    <property type="match status" value="1"/>
</dbReference>
<dbReference type="GO" id="GO:0005737">
    <property type="term" value="C:cytoplasm"/>
    <property type="evidence" value="ECO:0007669"/>
    <property type="project" value="TreeGrafter"/>
</dbReference>
<dbReference type="PANTHER" id="PTHR11223:SF3">
    <property type="entry name" value="EXPORTIN-5"/>
    <property type="match status" value="1"/>
</dbReference>
<dbReference type="Pfam" id="PF08389">
    <property type="entry name" value="Xpo1"/>
    <property type="match status" value="1"/>
</dbReference>
<keyword evidence="2" id="KW-0819">tRNA processing</keyword>
<protein>
    <submittedName>
        <fullName evidence="6">Putative nuclear import and export protein</fullName>
    </submittedName>
</protein>
<dbReference type="Pfam" id="PF19273">
    <property type="entry name" value="Exportin-5"/>
    <property type="match status" value="2"/>
</dbReference>
<dbReference type="InterPro" id="IPR001494">
    <property type="entry name" value="Importin-beta_N"/>
</dbReference>
<evidence type="ECO:0000313" key="7">
    <source>
        <dbReference type="Proteomes" id="UP000014074"/>
    </source>
</evidence>
<feature type="region of interest" description="Disordered" evidence="4">
    <location>
        <begin position="1"/>
        <end position="28"/>
    </location>
</feature>
<feature type="domain" description="Importin N-terminal" evidence="5">
    <location>
        <begin position="54"/>
        <end position="140"/>
    </location>
</feature>
<dbReference type="GO" id="GO:0031267">
    <property type="term" value="F:small GTPase binding"/>
    <property type="evidence" value="ECO:0007669"/>
    <property type="project" value="InterPro"/>
</dbReference>
<dbReference type="PANTHER" id="PTHR11223">
    <property type="entry name" value="EXPORTIN 1/5"/>
    <property type="match status" value="1"/>
</dbReference>
<evidence type="ECO:0000256" key="3">
    <source>
        <dbReference type="ARBA" id="ARBA00025147"/>
    </source>
</evidence>
<proteinExistence type="inferred from homology"/>
<dbReference type="KEGG" id="tmn:UCRPA7_1934"/>
<dbReference type="RefSeq" id="XP_007912703.1">
    <property type="nucleotide sequence ID" value="XM_007914512.1"/>
</dbReference>
<reference evidence="7" key="1">
    <citation type="journal article" date="2013" name="Genome Announc.">
        <title>Draft genome sequence of the ascomycete Phaeoacremonium aleophilum strain UCR-PA7, a causal agent of the esca disease complex in grapevines.</title>
        <authorList>
            <person name="Blanco-Ulate B."/>
            <person name="Rolshausen P."/>
            <person name="Cantu D."/>
        </authorList>
    </citation>
    <scope>NUCLEOTIDE SEQUENCE [LARGE SCALE GENOMIC DNA]</scope>
    <source>
        <strain evidence="7">UCR-PA7</strain>
    </source>
</reference>
<dbReference type="GO" id="GO:0006611">
    <property type="term" value="P:protein export from nucleus"/>
    <property type="evidence" value="ECO:0007669"/>
    <property type="project" value="InterPro"/>
</dbReference>